<keyword evidence="3" id="KW-1185">Reference proteome</keyword>
<dbReference type="OrthoDB" id="7701410at2759"/>
<reference evidence="2" key="1">
    <citation type="submission" date="2020-11" db="EMBL/GenBank/DDBJ databases">
        <authorList>
            <person name="Tran Van P."/>
        </authorList>
    </citation>
    <scope>NUCLEOTIDE SEQUENCE</scope>
</reference>
<dbReference type="EMBL" id="OA883410">
    <property type="protein sequence ID" value="CAD7278820.1"/>
    <property type="molecule type" value="Genomic_DNA"/>
</dbReference>
<dbReference type="EMBL" id="CAJPEX010001373">
    <property type="protein sequence ID" value="CAG0918972.1"/>
    <property type="molecule type" value="Genomic_DNA"/>
</dbReference>
<accession>A0A7R9BNX9</accession>
<gene>
    <name evidence="2" type="ORF">NMOB1V02_LOCUS6516</name>
</gene>
<evidence type="ECO:0000313" key="3">
    <source>
        <dbReference type="Proteomes" id="UP000678499"/>
    </source>
</evidence>
<sequence>MASTNAPASSVKQENRADDDEIGRLAEQMRQNLARAPPTNAATLQFNRALLDKIALPKVIDESSTDADSVKGRFGWVEIDGQWFPYIFRNKNKFMVAKLLQKIFEKILENIPECVTRLIRVSSYSLMDAEALLLNDVARIHARQILPEVVKVTTKDEILALDDVHETLAFLNTFERKTMSGVHEPDSDRFGFLRIDKKDYLPYVLMRGDKYVPSLFIDGAVTVDSPKVAGWDLKYLKLALLMMGVKDTLYENTTTLHVVPLSSVKRLLPGETVVEVSWPVELSGDKANDGSRGKKSKTKEKKSSSSAAAAVAPPLPTSVPAVVPVVPQPVNNNMHYQPFNAWAHPQVSAQMAYQAAYAAAAAAGGYPPYYYVS</sequence>
<feature type="compositionally biased region" description="Polar residues" evidence="1">
    <location>
        <begin position="1"/>
        <end position="12"/>
    </location>
</feature>
<protein>
    <submittedName>
        <fullName evidence="2">Uncharacterized protein</fullName>
    </submittedName>
</protein>
<feature type="region of interest" description="Disordered" evidence="1">
    <location>
        <begin position="1"/>
        <end position="21"/>
    </location>
</feature>
<dbReference type="Proteomes" id="UP000678499">
    <property type="component" value="Unassembled WGS sequence"/>
</dbReference>
<organism evidence="2">
    <name type="scientific">Notodromas monacha</name>
    <dbReference type="NCBI Taxonomy" id="399045"/>
    <lineage>
        <taxon>Eukaryota</taxon>
        <taxon>Metazoa</taxon>
        <taxon>Ecdysozoa</taxon>
        <taxon>Arthropoda</taxon>
        <taxon>Crustacea</taxon>
        <taxon>Oligostraca</taxon>
        <taxon>Ostracoda</taxon>
        <taxon>Podocopa</taxon>
        <taxon>Podocopida</taxon>
        <taxon>Cypridocopina</taxon>
        <taxon>Cypridoidea</taxon>
        <taxon>Cyprididae</taxon>
        <taxon>Notodromas</taxon>
    </lineage>
</organism>
<feature type="region of interest" description="Disordered" evidence="1">
    <location>
        <begin position="285"/>
        <end position="311"/>
    </location>
</feature>
<proteinExistence type="predicted"/>
<evidence type="ECO:0000313" key="2">
    <source>
        <dbReference type="EMBL" id="CAD7278820.1"/>
    </source>
</evidence>
<name>A0A7R9BNX9_9CRUS</name>
<dbReference type="AlphaFoldDB" id="A0A7R9BNX9"/>
<evidence type="ECO:0000256" key="1">
    <source>
        <dbReference type="SAM" id="MobiDB-lite"/>
    </source>
</evidence>